<name>A0A1U7M720_TISCR</name>
<feature type="transmembrane region" description="Helical" evidence="11">
    <location>
        <begin position="167"/>
        <end position="191"/>
    </location>
</feature>
<evidence type="ECO:0000256" key="8">
    <source>
        <dbReference type="ARBA" id="ARBA00023136"/>
    </source>
</evidence>
<evidence type="ECO:0000259" key="12">
    <source>
        <dbReference type="Pfam" id="PF02687"/>
    </source>
</evidence>
<evidence type="ECO:0000259" key="13">
    <source>
        <dbReference type="Pfam" id="PF18075"/>
    </source>
</evidence>
<evidence type="ECO:0000256" key="5">
    <source>
        <dbReference type="ARBA" id="ARBA00022618"/>
    </source>
</evidence>
<dbReference type="Proteomes" id="UP000186112">
    <property type="component" value="Unassembled WGS sequence"/>
</dbReference>
<keyword evidence="7 11" id="KW-1133">Transmembrane helix</keyword>
<feature type="domain" description="FtsX extracellular" evidence="13">
    <location>
        <begin position="62"/>
        <end position="151"/>
    </location>
</feature>
<comment type="subcellular location">
    <subcellularLocation>
        <location evidence="1">Cell membrane</location>
        <topology evidence="1">Multi-pass membrane protein</topology>
    </subcellularLocation>
</comment>
<keyword evidence="15" id="KW-1185">Reference proteome</keyword>
<keyword evidence="8 10" id="KW-0472">Membrane</keyword>
<dbReference type="Pfam" id="PF18075">
    <property type="entry name" value="FtsX_ECD"/>
    <property type="match status" value="1"/>
</dbReference>
<evidence type="ECO:0000256" key="10">
    <source>
        <dbReference type="PIRNR" id="PIRNR003097"/>
    </source>
</evidence>
<dbReference type="InterPro" id="IPR003838">
    <property type="entry name" value="ABC3_permease_C"/>
</dbReference>
<dbReference type="NCBIfam" id="NF038347">
    <property type="entry name" value="FtsX_Gpos"/>
    <property type="match status" value="1"/>
</dbReference>
<dbReference type="GO" id="GO:0005886">
    <property type="term" value="C:plasma membrane"/>
    <property type="evidence" value="ECO:0007669"/>
    <property type="project" value="UniProtKB-SubCell"/>
</dbReference>
<evidence type="ECO:0000256" key="3">
    <source>
        <dbReference type="ARBA" id="ARBA00021907"/>
    </source>
</evidence>
<evidence type="ECO:0000256" key="7">
    <source>
        <dbReference type="ARBA" id="ARBA00022989"/>
    </source>
</evidence>
<proteinExistence type="inferred from homology"/>
<keyword evidence="5 10" id="KW-0132">Cell division</keyword>
<dbReference type="RefSeq" id="WP_233120142.1">
    <property type="nucleotide sequence ID" value="NZ_LTDM01000011.1"/>
</dbReference>
<reference evidence="14 15" key="1">
    <citation type="submission" date="2016-02" db="EMBL/GenBank/DDBJ databases">
        <title>Genome sequence of Tissierella creatinophila DSM 6911.</title>
        <authorList>
            <person name="Poehlein A."/>
            <person name="Daniel R."/>
        </authorList>
    </citation>
    <scope>NUCLEOTIDE SEQUENCE [LARGE SCALE GENOMIC DNA]</scope>
    <source>
        <strain evidence="14 15">DSM 6911</strain>
    </source>
</reference>
<dbReference type="PANTHER" id="PTHR47755">
    <property type="entry name" value="CELL DIVISION PROTEIN FTSX"/>
    <property type="match status" value="1"/>
</dbReference>
<evidence type="ECO:0000313" key="14">
    <source>
        <dbReference type="EMBL" id="OLS03050.1"/>
    </source>
</evidence>
<keyword evidence="9 10" id="KW-0131">Cell cycle</keyword>
<dbReference type="InterPro" id="IPR058204">
    <property type="entry name" value="FtsX_firmicutes-type"/>
</dbReference>
<accession>A0A1U7M720</accession>
<dbReference type="Gene3D" id="3.30.70.3040">
    <property type="match status" value="1"/>
</dbReference>
<feature type="transmembrane region" description="Helical" evidence="11">
    <location>
        <begin position="219"/>
        <end position="242"/>
    </location>
</feature>
<dbReference type="EMBL" id="LTDM01000011">
    <property type="protein sequence ID" value="OLS03050.1"/>
    <property type="molecule type" value="Genomic_DNA"/>
</dbReference>
<comment type="similarity">
    <text evidence="2 10">Belongs to the ABC-4 integral membrane protein family. FtsX subfamily.</text>
</comment>
<evidence type="ECO:0000256" key="2">
    <source>
        <dbReference type="ARBA" id="ARBA00007379"/>
    </source>
</evidence>
<dbReference type="InterPro" id="IPR040690">
    <property type="entry name" value="FtsX_ECD"/>
</dbReference>
<feature type="transmembrane region" description="Helical" evidence="11">
    <location>
        <begin position="271"/>
        <end position="291"/>
    </location>
</feature>
<dbReference type="Pfam" id="PF02687">
    <property type="entry name" value="FtsX"/>
    <property type="match status" value="1"/>
</dbReference>
<keyword evidence="4 10" id="KW-1003">Cell membrane</keyword>
<evidence type="ECO:0000256" key="1">
    <source>
        <dbReference type="ARBA" id="ARBA00004651"/>
    </source>
</evidence>
<comment type="function">
    <text evidence="10">Part of the ABC transporter FtsEX involved in asymmetric cellular division facilitating the initiation of sporulation.</text>
</comment>
<evidence type="ECO:0000313" key="15">
    <source>
        <dbReference type="Proteomes" id="UP000186112"/>
    </source>
</evidence>
<gene>
    <name evidence="14" type="primary">ftsX</name>
    <name evidence="14" type="ORF">TICRE_07460</name>
</gene>
<comment type="caution">
    <text evidence="14">The sequence shown here is derived from an EMBL/GenBank/DDBJ whole genome shotgun (WGS) entry which is preliminary data.</text>
</comment>
<feature type="transmembrane region" description="Helical" evidence="11">
    <location>
        <begin position="26"/>
        <end position="53"/>
    </location>
</feature>
<dbReference type="GO" id="GO:0051301">
    <property type="term" value="P:cell division"/>
    <property type="evidence" value="ECO:0007669"/>
    <property type="project" value="UniProtKB-KW"/>
</dbReference>
<evidence type="ECO:0000256" key="11">
    <source>
        <dbReference type="SAM" id="Phobius"/>
    </source>
</evidence>
<dbReference type="PANTHER" id="PTHR47755:SF1">
    <property type="entry name" value="CELL DIVISION PROTEIN FTSX"/>
    <property type="match status" value="1"/>
</dbReference>
<protein>
    <recommendedName>
        <fullName evidence="3 10">Cell division protein FtsX</fullName>
    </recommendedName>
</protein>
<feature type="domain" description="ABC3 transporter permease C-terminal" evidence="12">
    <location>
        <begin position="173"/>
        <end position="293"/>
    </location>
</feature>
<sequence length="297" mass="33369">MNNFRIIKSTFRQSFKSMWRNRGMGLASISSISAVLIILGFVLVLIMSINALVVDVQSKFDEVEIFLKEDITEENKKLIEDFAQNEDGIKSIEYISQEKALEILKKDWGEEADLLEGVTTLPDSYKIKIIDIQNTDKIVEKINDIEGIDKIKYHKDIIDKLKVFAKYIRFGGIIVIAVLIAISVFIISNTIKLTVASRRREIGIMKYIGATNSYIKTPFVLEGVLFGIVAAIMSILIVYFGYGYLFDLINGKLSVLYSIMLVPPETILKDISIMFLVIGSGIGALGSIISMKKYLNV</sequence>
<evidence type="ECO:0000256" key="4">
    <source>
        <dbReference type="ARBA" id="ARBA00022475"/>
    </source>
</evidence>
<evidence type="ECO:0000256" key="9">
    <source>
        <dbReference type="ARBA" id="ARBA00023306"/>
    </source>
</evidence>
<dbReference type="AlphaFoldDB" id="A0A1U7M720"/>
<keyword evidence="6 11" id="KW-0812">Transmembrane</keyword>
<organism evidence="14 15">
    <name type="scientific">Tissierella creatinophila DSM 6911</name>
    <dbReference type="NCBI Taxonomy" id="1123403"/>
    <lineage>
        <taxon>Bacteria</taxon>
        <taxon>Bacillati</taxon>
        <taxon>Bacillota</taxon>
        <taxon>Tissierellia</taxon>
        <taxon>Tissierellales</taxon>
        <taxon>Tissierellaceae</taxon>
        <taxon>Tissierella</taxon>
    </lineage>
</organism>
<dbReference type="PIRSF" id="PIRSF003097">
    <property type="entry name" value="FtsX"/>
    <property type="match status" value="1"/>
</dbReference>
<dbReference type="InterPro" id="IPR004513">
    <property type="entry name" value="FtsX"/>
</dbReference>
<evidence type="ECO:0000256" key="6">
    <source>
        <dbReference type="ARBA" id="ARBA00022692"/>
    </source>
</evidence>